<reference evidence="4" key="1">
    <citation type="submission" date="2019-07" db="EMBL/GenBank/DDBJ databases">
        <title>Bacillus alkalisoli sp. nov. isolated from saline soil.</title>
        <authorList>
            <person name="Sun J.-Q."/>
            <person name="Xu L."/>
        </authorList>
    </citation>
    <scope>NUCLEOTIDE SEQUENCE [LARGE SCALE GENOMIC DNA]</scope>
    <source>
        <strain evidence="4">M4U3P1</strain>
    </source>
</reference>
<dbReference type="EMBL" id="CP041372">
    <property type="protein sequence ID" value="QKS70135.1"/>
    <property type="molecule type" value="Genomic_DNA"/>
</dbReference>
<evidence type="ECO:0000313" key="3">
    <source>
        <dbReference type="EMBL" id="QKS70135.1"/>
    </source>
</evidence>
<keyword evidence="1" id="KW-0812">Transmembrane</keyword>
<proteinExistence type="predicted"/>
<dbReference type="KEGG" id="psua:FLK61_25530"/>
<dbReference type="AlphaFoldDB" id="A0A859FD05"/>
<organism evidence="3 4">
    <name type="scientific">Paenalkalicoccus suaedae</name>
    <dbReference type="NCBI Taxonomy" id="2592382"/>
    <lineage>
        <taxon>Bacteria</taxon>
        <taxon>Bacillati</taxon>
        <taxon>Bacillota</taxon>
        <taxon>Bacilli</taxon>
        <taxon>Bacillales</taxon>
        <taxon>Bacillaceae</taxon>
        <taxon>Paenalkalicoccus</taxon>
    </lineage>
</organism>
<keyword evidence="4" id="KW-1185">Reference proteome</keyword>
<evidence type="ECO:0000313" key="4">
    <source>
        <dbReference type="Proteomes" id="UP000318138"/>
    </source>
</evidence>
<keyword evidence="1" id="KW-0472">Membrane</keyword>
<evidence type="ECO:0000256" key="1">
    <source>
        <dbReference type="SAM" id="Phobius"/>
    </source>
</evidence>
<evidence type="ECO:0000259" key="2">
    <source>
        <dbReference type="Pfam" id="PF10571"/>
    </source>
</evidence>
<feature type="domain" description="UPF0547" evidence="2">
    <location>
        <begin position="5"/>
        <end position="25"/>
    </location>
</feature>
<accession>A0A859FD05</accession>
<dbReference type="Proteomes" id="UP000318138">
    <property type="component" value="Chromosome"/>
</dbReference>
<protein>
    <recommendedName>
        <fullName evidence="2">UPF0547 domain-containing protein</fullName>
    </recommendedName>
</protein>
<name>A0A859FD05_9BACI</name>
<gene>
    <name evidence="3" type="ORF">FLK61_25530</name>
</gene>
<keyword evidence="1" id="KW-1133">Transmembrane helix</keyword>
<feature type="transmembrane region" description="Helical" evidence="1">
    <location>
        <begin position="49"/>
        <end position="66"/>
    </location>
</feature>
<dbReference type="Pfam" id="PF10571">
    <property type="entry name" value="UPF0547"/>
    <property type="match status" value="1"/>
</dbReference>
<dbReference type="RefSeq" id="WP_176008178.1">
    <property type="nucleotide sequence ID" value="NZ_CP041372.2"/>
</dbReference>
<dbReference type="InterPro" id="IPR018886">
    <property type="entry name" value="UPF0547"/>
</dbReference>
<sequence length="67" mass="7378">MALRPCPECDRSISTAAASCPHCGYPIKKERPRTIIQERSKDESSVSSTLINIVLILVIVVIVMSFC</sequence>